<sequence>MAENRGTANGDSHNRSKSKSKPTALNTFFGGWGKTQPSGADSPTTTFSERSASPMPSPMPSPLYTKPLPDYPSTFSRNNDRLAPSALDINKANAPIQPTYPASPSMASTTFPPTAAQVEILKHELRDVGQELANSIRREIELEDELERLKFENQTNTDSNKRTSDYYSDSNASSTRFPIGDSDHRIEELERIRRKVEQDKAQQKAEMAQKLHDEMVKREEAERQVQELEEQLRRRHRDQSNGTGQNGRVKELESAHEDVRRKLSEEREARANFEDLFAALRGETEQLRNERDNLKEEVVPQLRAQIEGLEAGATDFQS</sequence>
<name>A0ACC3CUQ6_9PEZI</name>
<feature type="non-terminal residue" evidence="1">
    <location>
        <position position="318"/>
    </location>
</feature>
<gene>
    <name evidence="1" type="ORF">LTS18_000153</name>
</gene>
<evidence type="ECO:0000313" key="1">
    <source>
        <dbReference type="EMBL" id="KAK3044864.1"/>
    </source>
</evidence>
<evidence type="ECO:0000313" key="2">
    <source>
        <dbReference type="Proteomes" id="UP001186974"/>
    </source>
</evidence>
<protein>
    <submittedName>
        <fullName evidence="1">Uncharacterized protein</fullName>
    </submittedName>
</protein>
<keyword evidence="2" id="KW-1185">Reference proteome</keyword>
<accession>A0ACC3CUQ6</accession>
<proteinExistence type="predicted"/>
<dbReference type="Proteomes" id="UP001186974">
    <property type="component" value="Unassembled WGS sequence"/>
</dbReference>
<reference evidence="1" key="1">
    <citation type="submission" date="2024-09" db="EMBL/GenBank/DDBJ databases">
        <title>Black Yeasts Isolated from many extreme environments.</title>
        <authorList>
            <person name="Coleine C."/>
            <person name="Stajich J.E."/>
            <person name="Selbmann L."/>
        </authorList>
    </citation>
    <scope>NUCLEOTIDE SEQUENCE</scope>
    <source>
        <strain evidence="1">CCFEE 5737</strain>
    </source>
</reference>
<dbReference type="EMBL" id="JAWDJW010011350">
    <property type="protein sequence ID" value="KAK3044864.1"/>
    <property type="molecule type" value="Genomic_DNA"/>
</dbReference>
<comment type="caution">
    <text evidence="1">The sequence shown here is derived from an EMBL/GenBank/DDBJ whole genome shotgun (WGS) entry which is preliminary data.</text>
</comment>
<organism evidence="1 2">
    <name type="scientific">Coniosporium uncinatum</name>
    <dbReference type="NCBI Taxonomy" id="93489"/>
    <lineage>
        <taxon>Eukaryota</taxon>
        <taxon>Fungi</taxon>
        <taxon>Dikarya</taxon>
        <taxon>Ascomycota</taxon>
        <taxon>Pezizomycotina</taxon>
        <taxon>Dothideomycetes</taxon>
        <taxon>Dothideomycetes incertae sedis</taxon>
        <taxon>Coniosporium</taxon>
    </lineage>
</organism>